<evidence type="ECO:0000313" key="1">
    <source>
        <dbReference type="EMBL" id="CAI8017237.1"/>
    </source>
</evidence>
<accession>A0AA35RVK9</accession>
<name>A0AA35RVK9_GEOBA</name>
<sequence>MPAEKITLSLQCLLKPEWQGLAGTRHSLRVFAKKGSQNTHIYVERM</sequence>
<proteinExistence type="predicted"/>
<reference evidence="1" key="1">
    <citation type="submission" date="2023-03" db="EMBL/GenBank/DDBJ databases">
        <authorList>
            <person name="Steffen K."/>
            <person name="Cardenas P."/>
        </authorList>
    </citation>
    <scope>NUCLEOTIDE SEQUENCE</scope>
</reference>
<protein>
    <submittedName>
        <fullName evidence="1">Uncharacterized protein</fullName>
    </submittedName>
</protein>
<dbReference type="EMBL" id="CASHTH010001608">
    <property type="protein sequence ID" value="CAI8017237.1"/>
    <property type="molecule type" value="Genomic_DNA"/>
</dbReference>
<gene>
    <name evidence="1" type="ORF">GBAR_LOCUS10498</name>
</gene>
<comment type="caution">
    <text evidence="1">The sequence shown here is derived from an EMBL/GenBank/DDBJ whole genome shotgun (WGS) entry which is preliminary data.</text>
</comment>
<keyword evidence="2" id="KW-1185">Reference proteome</keyword>
<evidence type="ECO:0000313" key="2">
    <source>
        <dbReference type="Proteomes" id="UP001174909"/>
    </source>
</evidence>
<dbReference type="AlphaFoldDB" id="A0AA35RVK9"/>
<organism evidence="1 2">
    <name type="scientific">Geodia barretti</name>
    <name type="common">Barrett's horny sponge</name>
    <dbReference type="NCBI Taxonomy" id="519541"/>
    <lineage>
        <taxon>Eukaryota</taxon>
        <taxon>Metazoa</taxon>
        <taxon>Porifera</taxon>
        <taxon>Demospongiae</taxon>
        <taxon>Heteroscleromorpha</taxon>
        <taxon>Tetractinellida</taxon>
        <taxon>Astrophorina</taxon>
        <taxon>Geodiidae</taxon>
        <taxon>Geodia</taxon>
    </lineage>
</organism>
<dbReference type="Proteomes" id="UP001174909">
    <property type="component" value="Unassembled WGS sequence"/>
</dbReference>